<reference evidence="1 2" key="1">
    <citation type="submission" date="2016-07" db="EMBL/GenBank/DDBJ databases">
        <title>High microdiversification within the ubiquitous acI lineage of Actinobacteria.</title>
        <authorList>
            <person name="Neuenschwander S.M."/>
            <person name="Salcher M."/>
            <person name="Ghai R."/>
            <person name="Pernthaler J."/>
        </authorList>
    </citation>
    <scope>NUCLEOTIDE SEQUENCE [LARGE SCALE GENOMIC DNA]</scope>
    <source>
        <strain evidence="1">MMS-IA-79</strain>
    </source>
</reference>
<proteinExistence type="predicted"/>
<dbReference type="Proteomes" id="UP000217177">
    <property type="component" value="Chromosome"/>
</dbReference>
<keyword evidence="2" id="KW-1185">Reference proteome</keyword>
<dbReference type="EMBL" id="CP016774">
    <property type="protein sequence ID" value="ASY17043.1"/>
    <property type="molecule type" value="Genomic_DNA"/>
</dbReference>
<evidence type="ECO:0000313" key="1">
    <source>
        <dbReference type="EMBL" id="ASY17043.1"/>
    </source>
</evidence>
<evidence type="ECO:0000313" key="2">
    <source>
        <dbReference type="Proteomes" id="UP000217177"/>
    </source>
</evidence>
<sequence length="189" mass="21243">MANFRVVEDALSAVAEELETCLTELVHKIRYEIQAMDGHKSIKNRSESLKGALTENVRTVNWQKKSLFESPDLANAPAIFRLDGTAQCDQRCGSYHQINVVTCLNNREVIGTNFLKLEVSAIESIRNHPAFPIYDSNILGLLITIDENVLQLGGWDKAYANSSEYSFAYKHAYKSLIKSNVLSLQIHLI</sequence>
<protein>
    <submittedName>
        <fullName evidence="1">Uncharacterized protein</fullName>
    </submittedName>
</protein>
<name>A0ABM6MDQ9_9ACTN</name>
<dbReference type="RefSeq" id="WP_095674599.1">
    <property type="nucleotide sequence ID" value="NZ_CP016774.1"/>
</dbReference>
<gene>
    <name evidence="1" type="ORF">A1sIA79_02140</name>
</gene>
<organism evidence="1 2">
    <name type="scientific">Candidatus Planktophila versatilis</name>
    <dbReference type="NCBI Taxonomy" id="1884905"/>
    <lineage>
        <taxon>Bacteria</taxon>
        <taxon>Bacillati</taxon>
        <taxon>Actinomycetota</taxon>
        <taxon>Actinomycetes</taxon>
        <taxon>Candidatus Nanopelagicales</taxon>
        <taxon>Candidatus Nanopelagicaceae</taxon>
        <taxon>Candidatus Planktophila</taxon>
    </lineage>
</organism>
<accession>A0ABM6MDQ9</accession>